<dbReference type="AlphaFoldDB" id="A0A0N5D1I9"/>
<feature type="domain" description="C2H2-type" evidence="1">
    <location>
        <begin position="448"/>
        <end position="469"/>
    </location>
</feature>
<reference evidence="4" key="1">
    <citation type="submission" date="2017-02" db="UniProtKB">
        <authorList>
            <consortium name="WormBaseParasite"/>
        </authorList>
    </citation>
    <scope>IDENTIFICATION</scope>
</reference>
<evidence type="ECO:0000313" key="3">
    <source>
        <dbReference type="Proteomes" id="UP000276776"/>
    </source>
</evidence>
<protein>
    <submittedName>
        <fullName evidence="4">C2H2-type domain-containing protein</fullName>
    </submittedName>
</protein>
<dbReference type="SMART" id="SM00355">
    <property type="entry name" value="ZnF_C2H2"/>
    <property type="match status" value="4"/>
</dbReference>
<gene>
    <name evidence="2" type="ORF">TCLT_LOCUS6706</name>
</gene>
<evidence type="ECO:0000313" key="4">
    <source>
        <dbReference type="WBParaSite" id="TCLT_0000671701-mRNA-1"/>
    </source>
</evidence>
<reference evidence="2 3" key="2">
    <citation type="submission" date="2018-11" db="EMBL/GenBank/DDBJ databases">
        <authorList>
            <consortium name="Pathogen Informatics"/>
        </authorList>
    </citation>
    <scope>NUCLEOTIDE SEQUENCE [LARGE SCALE GENOMIC DNA]</scope>
</reference>
<dbReference type="PROSITE" id="PS00028">
    <property type="entry name" value="ZINC_FINGER_C2H2_1"/>
    <property type="match status" value="1"/>
</dbReference>
<accession>A0A0N5D1I9</accession>
<name>A0A0N5D1I9_THECL</name>
<sequence length="503" mass="57384">MERMEYLNAFSSFSSRNLWQQPNWTSGQQLLPTQVIGTEQGRTDSNMNGVMPGPSNHLLKNAEQIFTNDLLSLSTPTAHQRMQQYPFFVGTLNLPIPPVIYGYAPPVMAGINSHTMVSCCHPTPFPLLTRLLNVKDIGEKKTLEVAQKENFHKQHLRLDSTKLLPPHVQDYLQSILAIRKRQSSEFPQVEQEVPGVSELLTVKRPKVNVIIHSETKHLQVPSCPDGKSAMKEVEIKQGEISGTVNIKYGLQDTYNSYGDSESIRDEVNQEMQYVDVETVDDKSNAKEQKKALIEFYRKVKAIRLSYGVEDKLICQMCEQKVSNSDSLILMHLYGHSEVMPYRCKICGAGEWQLDRIYAHITREHPKMDPLITYENRRNMPQLISLLRKCFARNIAKSRPAYSSVIDRICEEAQKRLSQKVTCLICVKNVIARRNSLIRHAQSHLHHKCRICGLMMFNDGSVSKHIIKEHGIQNPHSGVHYNPCVTTSERTEMALTTCFSDLLR</sequence>
<dbReference type="OrthoDB" id="5803872at2759"/>
<proteinExistence type="predicted"/>
<dbReference type="InterPro" id="IPR013087">
    <property type="entry name" value="Znf_C2H2_type"/>
</dbReference>
<evidence type="ECO:0000313" key="2">
    <source>
        <dbReference type="EMBL" id="VDN04084.1"/>
    </source>
</evidence>
<dbReference type="Gene3D" id="3.30.160.60">
    <property type="entry name" value="Classic Zinc Finger"/>
    <property type="match status" value="1"/>
</dbReference>
<keyword evidence="3" id="KW-1185">Reference proteome</keyword>
<evidence type="ECO:0000259" key="1">
    <source>
        <dbReference type="PROSITE" id="PS00028"/>
    </source>
</evidence>
<dbReference type="EMBL" id="UYYF01004437">
    <property type="protein sequence ID" value="VDN04084.1"/>
    <property type="molecule type" value="Genomic_DNA"/>
</dbReference>
<dbReference type="STRING" id="103827.A0A0N5D1I9"/>
<dbReference type="Proteomes" id="UP000276776">
    <property type="component" value="Unassembled WGS sequence"/>
</dbReference>
<organism evidence="4">
    <name type="scientific">Thelazia callipaeda</name>
    <name type="common">Oriental eyeworm</name>
    <name type="synonym">Parasitic nematode</name>
    <dbReference type="NCBI Taxonomy" id="103827"/>
    <lineage>
        <taxon>Eukaryota</taxon>
        <taxon>Metazoa</taxon>
        <taxon>Ecdysozoa</taxon>
        <taxon>Nematoda</taxon>
        <taxon>Chromadorea</taxon>
        <taxon>Rhabditida</taxon>
        <taxon>Spirurina</taxon>
        <taxon>Spiruromorpha</taxon>
        <taxon>Thelazioidea</taxon>
        <taxon>Thelaziidae</taxon>
        <taxon>Thelazia</taxon>
    </lineage>
</organism>
<dbReference type="WBParaSite" id="TCLT_0000671701-mRNA-1">
    <property type="protein sequence ID" value="TCLT_0000671701-mRNA-1"/>
    <property type="gene ID" value="TCLT_0000671701"/>
</dbReference>